<sequence>MIYYIIMDNHNSPAYVTSPLARLRIPTIPITDHRHFDECTELYHPWTGTIIRADEPSMSQEKLDDALLNSDEEVADTHLKQAAESFFRVYLTTFGIDEDPGHAFRAWEVTVDEQFKPDPKLCCKGFISQVTAKNTKGKPHKNNRWILYTLMCLAVEVGIQLIWPVDEENIVEKEHEVEGWDRDRQVDSNFVTIYNAVRAYYQMKKASGEAIKTDFLVPVLFPPISDDKKIRKCELREVDTKPWLEEDPFEQSAS</sequence>
<comment type="caution">
    <text evidence="1">The sequence shown here is derived from an EMBL/GenBank/DDBJ whole genome shotgun (WGS) entry which is preliminary data.</text>
</comment>
<keyword evidence="2" id="KW-1185">Reference proteome</keyword>
<reference evidence="1 2" key="1">
    <citation type="submission" date="2024-02" db="EMBL/GenBank/DDBJ databases">
        <title>De novo assembly and annotation of 12 fungi associated with fruit tree decline syndrome in Ontario, Canada.</title>
        <authorList>
            <person name="Sulman M."/>
            <person name="Ellouze W."/>
            <person name="Ilyukhin E."/>
        </authorList>
    </citation>
    <scope>NUCLEOTIDE SEQUENCE [LARGE SCALE GENOMIC DNA]</scope>
    <source>
        <strain evidence="1 2">M42-189</strain>
    </source>
</reference>
<protein>
    <submittedName>
        <fullName evidence="1">Uncharacterized protein</fullName>
    </submittedName>
</protein>
<accession>A0ABR3RDI1</accession>
<proteinExistence type="predicted"/>
<evidence type="ECO:0000313" key="1">
    <source>
        <dbReference type="EMBL" id="KAL1602358.1"/>
    </source>
</evidence>
<evidence type="ECO:0000313" key="2">
    <source>
        <dbReference type="Proteomes" id="UP001521785"/>
    </source>
</evidence>
<dbReference type="EMBL" id="JAKJXO020000007">
    <property type="protein sequence ID" value="KAL1602358.1"/>
    <property type="molecule type" value="Genomic_DNA"/>
</dbReference>
<organism evidence="1 2">
    <name type="scientific">Paraconiothyrium brasiliense</name>
    <dbReference type="NCBI Taxonomy" id="300254"/>
    <lineage>
        <taxon>Eukaryota</taxon>
        <taxon>Fungi</taxon>
        <taxon>Dikarya</taxon>
        <taxon>Ascomycota</taxon>
        <taxon>Pezizomycotina</taxon>
        <taxon>Dothideomycetes</taxon>
        <taxon>Pleosporomycetidae</taxon>
        <taxon>Pleosporales</taxon>
        <taxon>Massarineae</taxon>
        <taxon>Didymosphaeriaceae</taxon>
        <taxon>Paraconiothyrium</taxon>
    </lineage>
</organism>
<name>A0ABR3RDI1_9PLEO</name>
<gene>
    <name evidence="1" type="ORF">SLS60_005774</name>
</gene>
<dbReference type="Proteomes" id="UP001521785">
    <property type="component" value="Unassembled WGS sequence"/>
</dbReference>